<dbReference type="FunFam" id="1.10.510.10:FF:000612">
    <property type="entry name" value="Serine/threonine-protein kinase AFC2"/>
    <property type="match status" value="1"/>
</dbReference>
<dbReference type="InterPro" id="IPR051175">
    <property type="entry name" value="CLK_kinases"/>
</dbReference>
<dbReference type="Gene3D" id="1.10.510.10">
    <property type="entry name" value="Transferase(Phosphotransferase) domain 1"/>
    <property type="match status" value="1"/>
</dbReference>
<keyword evidence="5" id="KW-0418">Kinase</keyword>
<keyword evidence="3" id="KW-0808">Transferase</keyword>
<dbReference type="PROSITE" id="PS00107">
    <property type="entry name" value="PROTEIN_KINASE_ATP"/>
    <property type="match status" value="1"/>
</dbReference>
<keyword evidence="15" id="KW-1185">Reference proteome</keyword>
<evidence type="ECO:0000256" key="10">
    <source>
        <dbReference type="ARBA" id="ARBA00051680"/>
    </source>
</evidence>
<feature type="compositionally biased region" description="Basic and acidic residues" evidence="12">
    <location>
        <begin position="172"/>
        <end position="185"/>
    </location>
</feature>
<protein>
    <recommendedName>
        <fullName evidence="1">dual-specificity kinase</fullName>
        <ecNumber evidence="1">2.7.12.1</ecNumber>
    </recommendedName>
</protein>
<evidence type="ECO:0000256" key="9">
    <source>
        <dbReference type="ARBA" id="ARBA00049308"/>
    </source>
</evidence>
<dbReference type="Gene3D" id="3.30.200.20">
    <property type="entry name" value="Phosphorylase Kinase, domain 1"/>
    <property type="match status" value="1"/>
</dbReference>
<evidence type="ECO:0000256" key="5">
    <source>
        <dbReference type="ARBA" id="ARBA00022777"/>
    </source>
</evidence>
<evidence type="ECO:0000313" key="14">
    <source>
        <dbReference type="EMBL" id="KIN06049.1"/>
    </source>
</evidence>
<evidence type="ECO:0000256" key="3">
    <source>
        <dbReference type="ARBA" id="ARBA00022679"/>
    </source>
</evidence>
<dbReference type="HOGENOM" id="CLU_000288_5_12_1"/>
<dbReference type="GO" id="GO:0005524">
    <property type="term" value="F:ATP binding"/>
    <property type="evidence" value="ECO:0007669"/>
    <property type="project" value="UniProtKB-UniRule"/>
</dbReference>
<dbReference type="InParanoid" id="A0A0C3D442"/>
<keyword evidence="4 11" id="KW-0547">Nucleotide-binding</keyword>
<feature type="compositionally biased region" description="Basic and acidic residues" evidence="12">
    <location>
        <begin position="100"/>
        <end position="110"/>
    </location>
</feature>
<dbReference type="SMART" id="SM00220">
    <property type="entry name" value="S_TKc"/>
    <property type="match status" value="1"/>
</dbReference>
<dbReference type="GO" id="GO:0005634">
    <property type="term" value="C:nucleus"/>
    <property type="evidence" value="ECO:0007669"/>
    <property type="project" value="TreeGrafter"/>
</dbReference>
<comment type="similarity">
    <text evidence="7">Belongs to the protein kinase superfamily. CMGC Ser/Thr protein kinase family. Lammer subfamily.</text>
</comment>
<feature type="region of interest" description="Disordered" evidence="12">
    <location>
        <begin position="143"/>
        <end position="271"/>
    </location>
</feature>
<reference evidence="15" key="2">
    <citation type="submission" date="2015-01" db="EMBL/GenBank/DDBJ databases">
        <title>Evolutionary Origins and Diversification of the Mycorrhizal Mutualists.</title>
        <authorList>
            <consortium name="DOE Joint Genome Institute"/>
            <consortium name="Mycorrhizal Genomics Consortium"/>
            <person name="Kohler A."/>
            <person name="Kuo A."/>
            <person name="Nagy L.G."/>
            <person name="Floudas D."/>
            <person name="Copeland A."/>
            <person name="Barry K.W."/>
            <person name="Cichocki N."/>
            <person name="Veneault-Fourrey C."/>
            <person name="LaButti K."/>
            <person name="Lindquist E.A."/>
            <person name="Lipzen A."/>
            <person name="Lundell T."/>
            <person name="Morin E."/>
            <person name="Murat C."/>
            <person name="Riley R."/>
            <person name="Ohm R."/>
            <person name="Sun H."/>
            <person name="Tunlid A."/>
            <person name="Henrissat B."/>
            <person name="Grigoriev I.V."/>
            <person name="Hibbett D.S."/>
            <person name="Martin F."/>
        </authorList>
    </citation>
    <scope>NUCLEOTIDE SEQUENCE [LARGE SCALE GENOMIC DNA]</scope>
    <source>
        <strain evidence="15">Zn</strain>
    </source>
</reference>
<dbReference type="EMBL" id="KN832871">
    <property type="protein sequence ID" value="KIN06049.1"/>
    <property type="molecule type" value="Genomic_DNA"/>
</dbReference>
<evidence type="ECO:0000256" key="2">
    <source>
        <dbReference type="ARBA" id="ARBA00022527"/>
    </source>
</evidence>
<dbReference type="GO" id="GO:0004674">
    <property type="term" value="F:protein serine/threonine kinase activity"/>
    <property type="evidence" value="ECO:0007669"/>
    <property type="project" value="UniProtKB-KW"/>
</dbReference>
<gene>
    <name evidence="14" type="ORF">OIDMADRAFT_154801</name>
</gene>
<reference evidence="14 15" key="1">
    <citation type="submission" date="2014-04" db="EMBL/GenBank/DDBJ databases">
        <authorList>
            <consortium name="DOE Joint Genome Institute"/>
            <person name="Kuo A."/>
            <person name="Martino E."/>
            <person name="Perotto S."/>
            <person name="Kohler A."/>
            <person name="Nagy L.G."/>
            <person name="Floudas D."/>
            <person name="Copeland A."/>
            <person name="Barry K.W."/>
            <person name="Cichocki N."/>
            <person name="Veneault-Fourrey C."/>
            <person name="LaButti K."/>
            <person name="Lindquist E.A."/>
            <person name="Lipzen A."/>
            <person name="Lundell T."/>
            <person name="Morin E."/>
            <person name="Murat C."/>
            <person name="Sun H."/>
            <person name="Tunlid A."/>
            <person name="Henrissat B."/>
            <person name="Grigoriev I.V."/>
            <person name="Hibbett D.S."/>
            <person name="Martin F."/>
            <person name="Nordberg H.P."/>
            <person name="Cantor M.N."/>
            <person name="Hua S.X."/>
        </authorList>
    </citation>
    <scope>NUCLEOTIDE SEQUENCE [LARGE SCALE GENOMIC DNA]</scope>
    <source>
        <strain evidence="14 15">Zn</strain>
    </source>
</reference>
<feature type="region of interest" description="Disordered" evidence="12">
    <location>
        <begin position="40"/>
        <end position="112"/>
    </location>
</feature>
<sequence>MSTPSTLPPHHPNYGYPHHQNYQSTSGYRAANTLLNGASRLGAYNLPTPPSVALSTSGLGAPPPRAAQSTTHSSRSESDSVAMPISSTTSKPPAKKRQRLKEPREPDWKKFYQNGLPKEIIVIDDSPSPQPSASVVSNGHISHALAGGSSRHTAKKRKRDDADSAYDPVYHLGHDHHDRSPRYEDSVSGSTISTDRTTSAIHTTAATSLGSHSSNGQNGYEVVDTQPGQKRKRTATRLQLANEAKRKELEANGDAFSNYRPPPRPPIKAPDVQVKQIVDHSYNRNSKVDDEDGHYIVIPDSDLTDRYQVTKLLGQGTFGKVVQAHDRKRNKLVAIKIIRSVQKYRDASRIELRVLATLKANDHENRNRCIHLRDCFDYRGHICIVMDLLGQSVFDFLKGNAFVPFPNSQIQSFARQLFTSVAFLHDLNLIHTDLKPENILLCDNAYQAFTYSRRIPSSSTTINRQAAQRKVLLDTEIRLIDFGSATFQDEYHSSVVSTRHYRAPEIILGLGWSFPCDIWSIGCILVEFFTGDALFQTHDNLEHLAMMESVCGMRLDTHLIQQVNTLAKRNGGNSAAKFFKRLKLDYPQPETTRASRRFVKAMKRLEEIIPAENNKFCSNFLDLLKKIFVYDPADRITAKQALQHPWFKEAATPDDGTEAAKIRLQRQLQAEGAAARHNGYRH</sequence>
<evidence type="ECO:0000256" key="6">
    <source>
        <dbReference type="ARBA" id="ARBA00022840"/>
    </source>
</evidence>
<dbReference type="InterPro" id="IPR017441">
    <property type="entry name" value="Protein_kinase_ATP_BS"/>
</dbReference>
<feature type="region of interest" description="Disordered" evidence="12">
    <location>
        <begin position="1"/>
        <end position="27"/>
    </location>
</feature>
<accession>A0A0C3D442</accession>
<dbReference type="PROSITE" id="PS50011">
    <property type="entry name" value="PROTEIN_KINASE_DOM"/>
    <property type="match status" value="1"/>
</dbReference>
<evidence type="ECO:0000256" key="1">
    <source>
        <dbReference type="ARBA" id="ARBA00013203"/>
    </source>
</evidence>
<feature type="binding site" evidence="11">
    <location>
        <position position="336"/>
    </location>
    <ligand>
        <name>ATP</name>
        <dbReference type="ChEBI" id="CHEBI:30616"/>
    </ligand>
</feature>
<feature type="domain" description="Protein kinase" evidence="13">
    <location>
        <begin position="307"/>
        <end position="647"/>
    </location>
</feature>
<evidence type="ECO:0000256" key="4">
    <source>
        <dbReference type="ARBA" id="ARBA00022741"/>
    </source>
</evidence>
<name>A0A0C3D442_OIDMZ</name>
<dbReference type="FunCoup" id="A0A0C3D442">
    <property type="interactions" value="714"/>
</dbReference>
<organism evidence="14 15">
    <name type="scientific">Oidiodendron maius (strain Zn)</name>
    <dbReference type="NCBI Taxonomy" id="913774"/>
    <lineage>
        <taxon>Eukaryota</taxon>
        <taxon>Fungi</taxon>
        <taxon>Dikarya</taxon>
        <taxon>Ascomycota</taxon>
        <taxon>Pezizomycotina</taxon>
        <taxon>Leotiomycetes</taxon>
        <taxon>Leotiomycetes incertae sedis</taxon>
        <taxon>Myxotrichaceae</taxon>
        <taxon>Oidiodendron</taxon>
    </lineage>
</organism>
<evidence type="ECO:0000313" key="15">
    <source>
        <dbReference type="Proteomes" id="UP000054321"/>
    </source>
</evidence>
<keyword evidence="6 11" id="KW-0067">ATP-binding</keyword>
<dbReference type="SUPFAM" id="SSF56112">
    <property type="entry name" value="Protein kinase-like (PK-like)"/>
    <property type="match status" value="1"/>
</dbReference>
<evidence type="ECO:0000256" key="7">
    <source>
        <dbReference type="ARBA" id="ARBA00037966"/>
    </source>
</evidence>
<dbReference type="OrthoDB" id="283111at2759"/>
<evidence type="ECO:0000256" key="8">
    <source>
        <dbReference type="ARBA" id="ARBA00049003"/>
    </source>
</evidence>
<feature type="compositionally biased region" description="Low complexity" evidence="12">
    <location>
        <begin position="197"/>
        <end position="208"/>
    </location>
</feature>
<evidence type="ECO:0000256" key="12">
    <source>
        <dbReference type="SAM" id="MobiDB-lite"/>
    </source>
</evidence>
<keyword evidence="2" id="KW-0723">Serine/threonine-protein kinase</keyword>
<dbReference type="EC" id="2.7.12.1" evidence="1"/>
<dbReference type="PROSITE" id="PS00108">
    <property type="entry name" value="PROTEIN_KINASE_ST"/>
    <property type="match status" value="1"/>
</dbReference>
<dbReference type="AlphaFoldDB" id="A0A0C3D442"/>
<comment type="catalytic activity">
    <reaction evidence="9">
        <text>L-threonyl-[protein] + ATP = O-phospho-L-threonyl-[protein] + ADP + H(+)</text>
        <dbReference type="Rhea" id="RHEA:46608"/>
        <dbReference type="Rhea" id="RHEA-COMP:11060"/>
        <dbReference type="Rhea" id="RHEA-COMP:11605"/>
        <dbReference type="ChEBI" id="CHEBI:15378"/>
        <dbReference type="ChEBI" id="CHEBI:30013"/>
        <dbReference type="ChEBI" id="CHEBI:30616"/>
        <dbReference type="ChEBI" id="CHEBI:61977"/>
        <dbReference type="ChEBI" id="CHEBI:456216"/>
        <dbReference type="EC" id="2.7.12.1"/>
    </reaction>
</comment>
<dbReference type="PANTHER" id="PTHR45646">
    <property type="entry name" value="SERINE/THREONINE-PROTEIN KINASE DOA-RELATED"/>
    <property type="match status" value="1"/>
</dbReference>
<dbReference type="InterPro" id="IPR008271">
    <property type="entry name" value="Ser/Thr_kinase_AS"/>
</dbReference>
<proteinExistence type="inferred from homology"/>
<comment type="catalytic activity">
    <reaction evidence="8">
        <text>L-seryl-[protein] + ATP = O-phospho-L-seryl-[protein] + ADP + H(+)</text>
        <dbReference type="Rhea" id="RHEA:17989"/>
        <dbReference type="Rhea" id="RHEA-COMP:9863"/>
        <dbReference type="Rhea" id="RHEA-COMP:11604"/>
        <dbReference type="ChEBI" id="CHEBI:15378"/>
        <dbReference type="ChEBI" id="CHEBI:29999"/>
        <dbReference type="ChEBI" id="CHEBI:30616"/>
        <dbReference type="ChEBI" id="CHEBI:83421"/>
        <dbReference type="ChEBI" id="CHEBI:456216"/>
        <dbReference type="EC" id="2.7.12.1"/>
    </reaction>
</comment>
<feature type="compositionally biased region" description="Polar residues" evidence="12">
    <location>
        <begin position="187"/>
        <end position="196"/>
    </location>
</feature>
<evidence type="ECO:0000256" key="11">
    <source>
        <dbReference type="PROSITE-ProRule" id="PRU10141"/>
    </source>
</evidence>
<evidence type="ECO:0000259" key="13">
    <source>
        <dbReference type="PROSITE" id="PS50011"/>
    </source>
</evidence>
<dbReference type="InterPro" id="IPR011009">
    <property type="entry name" value="Kinase-like_dom_sf"/>
</dbReference>
<dbReference type="InterPro" id="IPR000719">
    <property type="entry name" value="Prot_kinase_dom"/>
</dbReference>
<dbReference type="GO" id="GO:0043484">
    <property type="term" value="P:regulation of RNA splicing"/>
    <property type="evidence" value="ECO:0007669"/>
    <property type="project" value="TreeGrafter"/>
</dbReference>
<comment type="catalytic activity">
    <reaction evidence="10">
        <text>L-tyrosyl-[protein] + ATP = O-phospho-L-tyrosyl-[protein] + ADP + H(+)</text>
        <dbReference type="Rhea" id="RHEA:10596"/>
        <dbReference type="Rhea" id="RHEA-COMP:10136"/>
        <dbReference type="Rhea" id="RHEA-COMP:20101"/>
        <dbReference type="ChEBI" id="CHEBI:15378"/>
        <dbReference type="ChEBI" id="CHEBI:30616"/>
        <dbReference type="ChEBI" id="CHEBI:46858"/>
        <dbReference type="ChEBI" id="CHEBI:61978"/>
        <dbReference type="ChEBI" id="CHEBI:456216"/>
        <dbReference type="EC" id="2.7.12.1"/>
    </reaction>
</comment>
<dbReference type="Pfam" id="PF00069">
    <property type="entry name" value="Pkinase"/>
    <property type="match status" value="1"/>
</dbReference>
<feature type="compositionally biased region" description="Polar residues" evidence="12">
    <location>
        <begin position="209"/>
        <end position="218"/>
    </location>
</feature>
<dbReference type="PANTHER" id="PTHR45646:SF11">
    <property type="entry name" value="SERINE_THREONINE-PROTEIN KINASE DOA"/>
    <property type="match status" value="1"/>
</dbReference>
<dbReference type="Proteomes" id="UP000054321">
    <property type="component" value="Unassembled WGS sequence"/>
</dbReference>
<dbReference type="CDD" id="cd14134">
    <property type="entry name" value="PKc_CLK"/>
    <property type="match status" value="1"/>
</dbReference>
<dbReference type="GO" id="GO:0004712">
    <property type="term" value="F:protein serine/threonine/tyrosine kinase activity"/>
    <property type="evidence" value="ECO:0007669"/>
    <property type="project" value="UniProtKB-EC"/>
</dbReference>
<dbReference type="STRING" id="913774.A0A0C3D442"/>
<feature type="compositionally biased region" description="Low complexity" evidence="12">
    <location>
        <begin position="12"/>
        <end position="22"/>
    </location>
</feature>
<feature type="compositionally biased region" description="Pro residues" evidence="12">
    <location>
        <begin position="1"/>
        <end position="11"/>
    </location>
</feature>